<gene>
    <name evidence="2" type="ORF">PFCIRM138_07290</name>
</gene>
<evidence type="ECO:0000313" key="2">
    <source>
        <dbReference type="EMBL" id="CEP26393.1"/>
    </source>
</evidence>
<organism evidence="2">
    <name type="scientific">Propionibacterium freudenreichii subsp. freudenreichii</name>
    <dbReference type="NCBI Taxonomy" id="66712"/>
    <lineage>
        <taxon>Bacteria</taxon>
        <taxon>Bacillati</taxon>
        <taxon>Actinomycetota</taxon>
        <taxon>Actinomycetes</taxon>
        <taxon>Propionibacteriales</taxon>
        <taxon>Propionibacteriaceae</taxon>
        <taxon>Propionibacterium</taxon>
    </lineage>
</organism>
<dbReference type="AlphaFoldDB" id="A0A0B7NZR8"/>
<name>A0A0B7NZR8_PROFF</name>
<dbReference type="EMBL" id="LM676409">
    <property type="protein sequence ID" value="CEP26393.1"/>
    <property type="molecule type" value="Genomic_DNA"/>
</dbReference>
<reference evidence="2" key="1">
    <citation type="submission" date="2014-08" db="EMBL/GenBank/DDBJ databases">
        <authorList>
            <person name="Falentin Helene"/>
        </authorList>
    </citation>
    <scope>NUCLEOTIDE SEQUENCE</scope>
</reference>
<feature type="compositionally biased region" description="Polar residues" evidence="1">
    <location>
        <begin position="1"/>
        <end position="13"/>
    </location>
</feature>
<protein>
    <submittedName>
        <fullName evidence="2">Uncharacterized protein</fullName>
    </submittedName>
</protein>
<sequence>MSTSQKMRPSWGQQPGARGGRREKGQD</sequence>
<feature type="region of interest" description="Disordered" evidence="1">
    <location>
        <begin position="1"/>
        <end position="27"/>
    </location>
</feature>
<proteinExistence type="predicted"/>
<evidence type="ECO:0000256" key="1">
    <source>
        <dbReference type="SAM" id="MobiDB-lite"/>
    </source>
</evidence>
<accession>A0A0B7NZR8</accession>